<name>A0A9N9N8R4_FUNMO</name>
<evidence type="ECO:0000313" key="1">
    <source>
        <dbReference type="EMBL" id="CAG8711293.1"/>
    </source>
</evidence>
<feature type="non-terminal residue" evidence="1">
    <location>
        <position position="143"/>
    </location>
</feature>
<protein>
    <submittedName>
        <fullName evidence="1">10505_t:CDS:1</fullName>
    </submittedName>
</protein>
<comment type="caution">
    <text evidence="1">The sequence shown here is derived from an EMBL/GenBank/DDBJ whole genome shotgun (WGS) entry which is preliminary data.</text>
</comment>
<keyword evidence="2" id="KW-1185">Reference proteome</keyword>
<dbReference type="EMBL" id="CAJVPP010010670">
    <property type="protein sequence ID" value="CAG8711293.1"/>
    <property type="molecule type" value="Genomic_DNA"/>
</dbReference>
<dbReference type="AlphaFoldDB" id="A0A9N9N8R4"/>
<sequence>MSDIYERINKLSLKQEEIIKLKSYLVGSQEIREQLHLALASCKSEEEEKGVLQNLFHNICDSTTNPVKQAREIDDELYFSVTSMLSKKPDLFIYREDLLDYIKRPFISAIDIFQMRYDRYFKSELPQEILNNFFVSSCNASMR</sequence>
<organism evidence="1 2">
    <name type="scientific">Funneliformis mosseae</name>
    <name type="common">Endomycorrhizal fungus</name>
    <name type="synonym">Glomus mosseae</name>
    <dbReference type="NCBI Taxonomy" id="27381"/>
    <lineage>
        <taxon>Eukaryota</taxon>
        <taxon>Fungi</taxon>
        <taxon>Fungi incertae sedis</taxon>
        <taxon>Mucoromycota</taxon>
        <taxon>Glomeromycotina</taxon>
        <taxon>Glomeromycetes</taxon>
        <taxon>Glomerales</taxon>
        <taxon>Glomeraceae</taxon>
        <taxon>Funneliformis</taxon>
    </lineage>
</organism>
<evidence type="ECO:0000313" key="2">
    <source>
        <dbReference type="Proteomes" id="UP000789375"/>
    </source>
</evidence>
<accession>A0A9N9N8R4</accession>
<proteinExistence type="predicted"/>
<gene>
    <name evidence="1" type="ORF">FMOSSE_LOCUS14341</name>
</gene>
<dbReference type="Proteomes" id="UP000789375">
    <property type="component" value="Unassembled WGS sequence"/>
</dbReference>
<reference evidence="1" key="1">
    <citation type="submission" date="2021-06" db="EMBL/GenBank/DDBJ databases">
        <authorList>
            <person name="Kallberg Y."/>
            <person name="Tangrot J."/>
            <person name="Rosling A."/>
        </authorList>
    </citation>
    <scope>NUCLEOTIDE SEQUENCE</scope>
    <source>
        <strain evidence="1">87-6 pot B 2015</strain>
    </source>
</reference>